<dbReference type="Proteomes" id="UP000310066">
    <property type="component" value="Unassembled WGS sequence"/>
</dbReference>
<dbReference type="STRING" id="329885.A0A4U0URQ2"/>
<evidence type="ECO:0000256" key="1">
    <source>
        <dbReference type="ARBA" id="ARBA00004123"/>
    </source>
</evidence>
<comment type="subcellular location">
    <subcellularLocation>
        <location evidence="1">Nucleus</location>
    </subcellularLocation>
</comment>
<feature type="compositionally biased region" description="Acidic residues" evidence="4">
    <location>
        <begin position="470"/>
        <end position="480"/>
    </location>
</feature>
<feature type="region of interest" description="Disordered" evidence="4">
    <location>
        <begin position="70"/>
        <end position="101"/>
    </location>
</feature>
<comment type="caution">
    <text evidence="5">The sequence shown here is derived from an EMBL/GenBank/DDBJ whole genome shotgun (WGS) entry which is preliminary data.</text>
</comment>
<evidence type="ECO:0000256" key="2">
    <source>
        <dbReference type="ARBA" id="ARBA00023242"/>
    </source>
</evidence>
<dbReference type="InterPro" id="IPR028211">
    <property type="entry name" value="Ntr2"/>
</dbReference>
<feature type="region of interest" description="Disordered" evidence="4">
    <location>
        <begin position="1"/>
        <end position="35"/>
    </location>
</feature>
<organism evidence="5 6">
    <name type="scientific">Friedmanniomyces endolithicus</name>
    <dbReference type="NCBI Taxonomy" id="329885"/>
    <lineage>
        <taxon>Eukaryota</taxon>
        <taxon>Fungi</taxon>
        <taxon>Dikarya</taxon>
        <taxon>Ascomycota</taxon>
        <taxon>Pezizomycotina</taxon>
        <taxon>Dothideomycetes</taxon>
        <taxon>Dothideomycetidae</taxon>
        <taxon>Mycosphaerellales</taxon>
        <taxon>Teratosphaeriaceae</taxon>
        <taxon>Friedmanniomyces</taxon>
    </lineage>
</organism>
<dbReference type="GO" id="GO:0003677">
    <property type="term" value="F:DNA binding"/>
    <property type="evidence" value="ECO:0007669"/>
    <property type="project" value="InterPro"/>
</dbReference>
<dbReference type="AlphaFoldDB" id="A0A4U0URQ2"/>
<dbReference type="PANTHER" id="PTHR12214">
    <property type="entry name" value="GC-RICH SEQUENCE DNA-BINDING FACTOR"/>
    <property type="match status" value="1"/>
</dbReference>
<dbReference type="EMBL" id="NAJP01000044">
    <property type="protein sequence ID" value="TKA38604.1"/>
    <property type="molecule type" value="Genomic_DNA"/>
</dbReference>
<feature type="coiled-coil region" evidence="3">
    <location>
        <begin position="376"/>
        <end position="431"/>
    </location>
</feature>
<evidence type="ECO:0000256" key="4">
    <source>
        <dbReference type="SAM" id="MobiDB-lite"/>
    </source>
</evidence>
<feature type="region of interest" description="Disordered" evidence="4">
    <location>
        <begin position="468"/>
        <end position="514"/>
    </location>
</feature>
<feature type="region of interest" description="Disordered" evidence="4">
    <location>
        <begin position="211"/>
        <end position="247"/>
    </location>
</feature>
<evidence type="ECO:0000313" key="5">
    <source>
        <dbReference type="EMBL" id="TKA38604.1"/>
    </source>
</evidence>
<dbReference type="GO" id="GO:0000390">
    <property type="term" value="P:spliceosomal complex disassembly"/>
    <property type="evidence" value="ECO:0007669"/>
    <property type="project" value="InterPro"/>
</dbReference>
<dbReference type="PANTHER" id="PTHR12214:SF0">
    <property type="entry name" value="LD29489P"/>
    <property type="match status" value="1"/>
</dbReference>
<dbReference type="Pfam" id="PF15458">
    <property type="entry name" value="NTR2"/>
    <property type="match status" value="1"/>
</dbReference>
<name>A0A4U0URQ2_9PEZI</name>
<accession>A0A4U0URQ2</accession>
<feature type="compositionally biased region" description="Acidic residues" evidence="4">
    <location>
        <begin position="228"/>
        <end position="243"/>
    </location>
</feature>
<gene>
    <name evidence="5" type="ORF">B0A54_09539</name>
</gene>
<dbReference type="OrthoDB" id="429427at2759"/>
<evidence type="ECO:0000256" key="3">
    <source>
        <dbReference type="SAM" id="Coils"/>
    </source>
</evidence>
<sequence>MKKAFAGRRVPRRVGQYDDDEPPVPAEADAAGTSPLQPIIPCLALTPYRSRHPRLTRYVSGAALERPVVKPRKSTNLRKSFTPSAVTDEDDGSESSGVTVPRRSNVARIAIQRNAAKRVLELPRRSEDDGEDSRPSYDTAALNELKASTPITPRDFASVDEGEAAVQDVSQATRELDLSSKFGSSLARYQPSQAVPSAIPSATEIAEKKARRARLAQEHTAEEYISLDPDDPSLDNDDDDDNVTTDINGRLVPKEKDKWNESESRLVKEDEDILENFEEFTEDGKIHLGRKAEKEAAKRRKENMAAQIAVAEGLDSDDGSDSDASEKLRVAAYEAAQTRHGTYAATHNAAPSDPYAHLRPRTPPIITPIPTLDSVIERLRRQVAEMQSSRARKLQEMSALQREKVRLAEEEVRIQRALRETAEKFQELRREKGIASTGAPAVEAPAGLLTSAGEYAAADGIAHRAVNEGAADDEMADGENETMSGHLGSGLGFAGMSATSGLGMSRPPADEDDG</sequence>
<keyword evidence="2" id="KW-0539">Nucleus</keyword>
<protein>
    <submittedName>
        <fullName evidence="5">Uncharacterized protein</fullName>
    </submittedName>
</protein>
<feature type="compositionally biased region" description="Basic residues" evidence="4">
    <location>
        <begin position="1"/>
        <end position="12"/>
    </location>
</feature>
<evidence type="ECO:0000313" key="6">
    <source>
        <dbReference type="Proteomes" id="UP000310066"/>
    </source>
</evidence>
<proteinExistence type="predicted"/>
<dbReference type="InterPro" id="IPR012890">
    <property type="entry name" value="GCFC2-like"/>
</dbReference>
<dbReference type="GO" id="GO:0071008">
    <property type="term" value="C:U2-type post-mRNA release spliceosomal complex"/>
    <property type="evidence" value="ECO:0007669"/>
    <property type="project" value="InterPro"/>
</dbReference>
<reference evidence="5 6" key="1">
    <citation type="submission" date="2017-03" db="EMBL/GenBank/DDBJ databases">
        <title>Genomes of endolithic fungi from Antarctica.</title>
        <authorList>
            <person name="Coleine C."/>
            <person name="Masonjones S."/>
            <person name="Stajich J.E."/>
        </authorList>
    </citation>
    <scope>NUCLEOTIDE SEQUENCE [LARGE SCALE GENOMIC DNA]</scope>
    <source>
        <strain evidence="5 6">CCFEE 5311</strain>
    </source>
</reference>
<keyword evidence="3" id="KW-0175">Coiled coil</keyword>